<dbReference type="Pfam" id="PF01557">
    <property type="entry name" value="FAA_hydrolase"/>
    <property type="match status" value="1"/>
</dbReference>
<comment type="similarity">
    <text evidence="1">Belongs to the FAH family.</text>
</comment>
<dbReference type="InterPro" id="IPR036663">
    <property type="entry name" value="Fumarylacetoacetase_C_sf"/>
</dbReference>
<dbReference type="PANTHER" id="PTHR42796:SF4">
    <property type="entry name" value="FUMARYLACETOACETATE HYDROLASE DOMAIN-CONTAINING PROTEIN 2A"/>
    <property type="match status" value="1"/>
</dbReference>
<proteinExistence type="inferred from homology"/>
<feature type="domain" description="Fumarylacetoacetase-like C-terminal" evidence="3">
    <location>
        <begin position="52"/>
        <end position="257"/>
    </location>
</feature>
<dbReference type="GO" id="GO:0016787">
    <property type="term" value="F:hydrolase activity"/>
    <property type="evidence" value="ECO:0007669"/>
    <property type="project" value="UniProtKB-KW"/>
</dbReference>
<evidence type="ECO:0000313" key="4">
    <source>
        <dbReference type="EMBL" id="MER6983225.1"/>
    </source>
</evidence>
<name>A0ABV1WGB1_9ACTN</name>
<evidence type="ECO:0000313" key="5">
    <source>
        <dbReference type="Proteomes" id="UP001458415"/>
    </source>
</evidence>
<dbReference type="PANTHER" id="PTHR42796">
    <property type="entry name" value="FUMARYLACETOACETATE HYDROLASE DOMAIN-CONTAINING PROTEIN 2A-RELATED"/>
    <property type="match status" value="1"/>
</dbReference>
<dbReference type="SUPFAM" id="SSF56529">
    <property type="entry name" value="FAH"/>
    <property type="match status" value="1"/>
</dbReference>
<accession>A0ABV1WGB1</accession>
<dbReference type="InterPro" id="IPR011234">
    <property type="entry name" value="Fumarylacetoacetase-like_C"/>
</dbReference>
<sequence length="259" mass="27789">MESASGRRFPADPMAMYAHVAEIREWLATCSATAAETIRPEELDPPVPKPGTIVAIGLNYAEHAAEARFDAPTELPPVFAKFPSSITGAYGEIALPEGGTTDWEVEAVAVVGTPMHDVAPEDVFDHLAGLTIGQDISDRSRQFSGPAPQFGLAKSYPGFSPIGPWVVTLDELDDPNDLRLGCSVDGELVQEGTTAKLLFSIPRSLSELSKVLTLQPGDLVFTGTPDGVGMGMNPPRYLTSGQVLETWIEGIGRMRHVFR</sequence>
<protein>
    <submittedName>
        <fullName evidence="4">Fumarylacetoacetate hydrolase family protein</fullName>
    </submittedName>
</protein>
<dbReference type="Proteomes" id="UP001458415">
    <property type="component" value="Unassembled WGS sequence"/>
</dbReference>
<dbReference type="EMBL" id="JBEPCU010001294">
    <property type="protein sequence ID" value="MER6983225.1"/>
    <property type="molecule type" value="Genomic_DNA"/>
</dbReference>
<evidence type="ECO:0000259" key="3">
    <source>
        <dbReference type="Pfam" id="PF01557"/>
    </source>
</evidence>
<keyword evidence="2" id="KW-0479">Metal-binding</keyword>
<reference evidence="4 5" key="1">
    <citation type="submission" date="2024-06" db="EMBL/GenBank/DDBJ databases">
        <title>The Natural Products Discovery Center: Release of the First 8490 Sequenced Strains for Exploring Actinobacteria Biosynthetic Diversity.</title>
        <authorList>
            <person name="Kalkreuter E."/>
            <person name="Kautsar S.A."/>
            <person name="Yang D."/>
            <person name="Bader C.D."/>
            <person name="Teijaro C.N."/>
            <person name="Fluegel L."/>
            <person name="Davis C.M."/>
            <person name="Simpson J.R."/>
            <person name="Lauterbach L."/>
            <person name="Steele A.D."/>
            <person name="Gui C."/>
            <person name="Meng S."/>
            <person name="Li G."/>
            <person name="Viehrig K."/>
            <person name="Ye F."/>
            <person name="Su P."/>
            <person name="Kiefer A.F."/>
            <person name="Nichols A."/>
            <person name="Cepeda A.J."/>
            <person name="Yan W."/>
            <person name="Fan B."/>
            <person name="Jiang Y."/>
            <person name="Adhikari A."/>
            <person name="Zheng C.-J."/>
            <person name="Schuster L."/>
            <person name="Cowan T.M."/>
            <person name="Smanski M.J."/>
            <person name="Chevrette M.G."/>
            <person name="De Carvalho L.P.S."/>
            <person name="Shen B."/>
        </authorList>
    </citation>
    <scope>NUCLEOTIDE SEQUENCE [LARGE SCALE GENOMIC DNA]</scope>
    <source>
        <strain evidence="4 5">NPDC000634</strain>
    </source>
</reference>
<keyword evidence="4" id="KW-0378">Hydrolase</keyword>
<evidence type="ECO:0000256" key="1">
    <source>
        <dbReference type="ARBA" id="ARBA00010211"/>
    </source>
</evidence>
<keyword evidence="5" id="KW-1185">Reference proteome</keyword>
<comment type="caution">
    <text evidence="4">The sequence shown here is derived from an EMBL/GenBank/DDBJ whole genome shotgun (WGS) entry which is preliminary data.</text>
</comment>
<dbReference type="Gene3D" id="3.90.850.10">
    <property type="entry name" value="Fumarylacetoacetase-like, C-terminal domain"/>
    <property type="match status" value="1"/>
</dbReference>
<dbReference type="InterPro" id="IPR051121">
    <property type="entry name" value="FAH"/>
</dbReference>
<gene>
    <name evidence="4" type="ORF">ABT317_41305</name>
</gene>
<organism evidence="4 5">
    <name type="scientific">Streptomyces carpinensis</name>
    <dbReference type="NCBI Taxonomy" id="66369"/>
    <lineage>
        <taxon>Bacteria</taxon>
        <taxon>Bacillati</taxon>
        <taxon>Actinomycetota</taxon>
        <taxon>Actinomycetes</taxon>
        <taxon>Kitasatosporales</taxon>
        <taxon>Streptomycetaceae</taxon>
        <taxon>Streptomyces</taxon>
    </lineage>
</organism>
<evidence type="ECO:0000256" key="2">
    <source>
        <dbReference type="ARBA" id="ARBA00022723"/>
    </source>
</evidence>